<proteinExistence type="predicted"/>
<keyword evidence="1" id="KW-0472">Membrane</keyword>
<organism evidence="2 3">
    <name type="scientific">Agathobaculum faecis</name>
    <dbReference type="NCBI Taxonomy" id="2763013"/>
    <lineage>
        <taxon>Bacteria</taxon>
        <taxon>Bacillati</taxon>
        <taxon>Bacillota</taxon>
        <taxon>Clostridia</taxon>
        <taxon>Eubacteriales</taxon>
        <taxon>Butyricicoccaceae</taxon>
        <taxon>Agathobaculum</taxon>
    </lineage>
</organism>
<keyword evidence="1" id="KW-0812">Transmembrane</keyword>
<accession>A0A923LUP9</accession>
<dbReference type="AlphaFoldDB" id="A0A923LUP9"/>
<name>A0A923LUP9_9FIRM</name>
<evidence type="ECO:0000313" key="3">
    <source>
        <dbReference type="Proteomes" id="UP000606499"/>
    </source>
</evidence>
<dbReference type="RefSeq" id="WP_054326790.1">
    <property type="nucleotide sequence ID" value="NZ_JACOPL010000003.1"/>
</dbReference>
<evidence type="ECO:0000313" key="2">
    <source>
        <dbReference type="EMBL" id="MBC5724682.1"/>
    </source>
</evidence>
<sequence length="85" mass="9506">MFTFFVRLARNAAMNAAASEILPKPLRYVLRILFLVLITAASGFCLFLAWSMRENMVAALLIAALGVIGLARLVRFVRRILHNEA</sequence>
<dbReference type="Proteomes" id="UP000606499">
    <property type="component" value="Unassembled WGS sequence"/>
</dbReference>
<dbReference type="EMBL" id="JACOPL010000003">
    <property type="protein sequence ID" value="MBC5724682.1"/>
    <property type="molecule type" value="Genomic_DNA"/>
</dbReference>
<protein>
    <submittedName>
        <fullName evidence="2">Uncharacterized protein</fullName>
    </submittedName>
</protein>
<feature type="transmembrane region" description="Helical" evidence="1">
    <location>
        <begin position="28"/>
        <end position="50"/>
    </location>
</feature>
<gene>
    <name evidence="2" type="ORF">H8S45_04310</name>
</gene>
<comment type="caution">
    <text evidence="2">The sequence shown here is derived from an EMBL/GenBank/DDBJ whole genome shotgun (WGS) entry which is preliminary data.</text>
</comment>
<evidence type="ECO:0000256" key="1">
    <source>
        <dbReference type="SAM" id="Phobius"/>
    </source>
</evidence>
<keyword evidence="1" id="KW-1133">Transmembrane helix</keyword>
<feature type="transmembrane region" description="Helical" evidence="1">
    <location>
        <begin position="56"/>
        <end position="74"/>
    </location>
</feature>
<keyword evidence="3" id="KW-1185">Reference proteome</keyword>
<reference evidence="2" key="1">
    <citation type="submission" date="2020-08" db="EMBL/GenBank/DDBJ databases">
        <title>Genome public.</title>
        <authorList>
            <person name="Liu C."/>
            <person name="Sun Q."/>
        </authorList>
    </citation>
    <scope>NUCLEOTIDE SEQUENCE</scope>
    <source>
        <strain evidence="2">NSJ-28</strain>
    </source>
</reference>